<evidence type="ECO:0000313" key="1">
    <source>
        <dbReference type="EMBL" id="KAH0778707.1"/>
    </source>
</evidence>
<evidence type="ECO:0008006" key="3">
    <source>
        <dbReference type="Google" id="ProtNLM"/>
    </source>
</evidence>
<gene>
    <name evidence="1" type="ORF">KY290_005134</name>
</gene>
<protein>
    <recommendedName>
        <fullName evidence="3">RING-type domain-containing protein</fullName>
    </recommendedName>
</protein>
<proteinExistence type="predicted"/>
<comment type="caution">
    <text evidence="1">The sequence shown here is derived from an EMBL/GenBank/DDBJ whole genome shotgun (WGS) entry which is preliminary data.</text>
</comment>
<dbReference type="EMBL" id="JAIVGD010000002">
    <property type="protein sequence ID" value="KAH0778707.1"/>
    <property type="molecule type" value="Genomic_DNA"/>
</dbReference>
<sequence>MAPKEPLPSSKVVMGTLPTCACSLNWIIHVEQQYYVARQHLVDIVVISNNMSDQEALNLFQERLSNLPHVNSICSLCATPLVVNYYIHLTAMSPPHPHLIPSAQHLPLTSYNIPLELYVALPNYRFGCCNYPYLPREWFVITHPCRHTLHTRCYLNLLMGDMSWRNVHRLPNPDNIVRCATCDVVMLWLRRSTLTASELMISFN</sequence>
<keyword evidence="2" id="KW-1185">Reference proteome</keyword>
<dbReference type="Proteomes" id="UP000826656">
    <property type="component" value="Unassembled WGS sequence"/>
</dbReference>
<reference evidence="1 2" key="1">
    <citation type="journal article" date="2021" name="bioRxiv">
        <title>Chromosome-scale and haplotype-resolved genome assembly of a tetraploid potato cultivar.</title>
        <authorList>
            <person name="Sun H."/>
            <person name="Jiao W.-B."/>
            <person name="Krause K."/>
            <person name="Campoy J.A."/>
            <person name="Goel M."/>
            <person name="Folz-Donahue K."/>
            <person name="Kukat C."/>
            <person name="Huettel B."/>
            <person name="Schneeberger K."/>
        </authorList>
    </citation>
    <scope>NUCLEOTIDE SEQUENCE [LARGE SCALE GENOMIC DNA]</scope>
    <source>
        <strain evidence="1">SolTubOtavaFocal</strain>
        <tissue evidence="1">Leaves</tissue>
    </source>
</reference>
<organism evidence="1 2">
    <name type="scientific">Solanum tuberosum</name>
    <name type="common">Potato</name>
    <dbReference type="NCBI Taxonomy" id="4113"/>
    <lineage>
        <taxon>Eukaryota</taxon>
        <taxon>Viridiplantae</taxon>
        <taxon>Streptophyta</taxon>
        <taxon>Embryophyta</taxon>
        <taxon>Tracheophyta</taxon>
        <taxon>Spermatophyta</taxon>
        <taxon>Magnoliopsida</taxon>
        <taxon>eudicotyledons</taxon>
        <taxon>Gunneridae</taxon>
        <taxon>Pentapetalae</taxon>
        <taxon>asterids</taxon>
        <taxon>lamiids</taxon>
        <taxon>Solanales</taxon>
        <taxon>Solanaceae</taxon>
        <taxon>Solanoideae</taxon>
        <taxon>Solaneae</taxon>
        <taxon>Solanum</taxon>
    </lineage>
</organism>
<name>A0ABQ7WD86_SOLTU</name>
<evidence type="ECO:0000313" key="2">
    <source>
        <dbReference type="Proteomes" id="UP000826656"/>
    </source>
</evidence>
<accession>A0ABQ7WD86</accession>